<evidence type="ECO:0000256" key="3">
    <source>
        <dbReference type="SAM" id="MobiDB-lite"/>
    </source>
</evidence>
<evidence type="ECO:0000256" key="1">
    <source>
        <dbReference type="ARBA" id="ARBA00022676"/>
    </source>
</evidence>
<reference evidence="6 7" key="1">
    <citation type="submission" date="2020-08" db="EMBL/GenBank/DDBJ databases">
        <title>Sequencing the genomes of 1000 actinobacteria strains.</title>
        <authorList>
            <person name="Klenk H.-P."/>
        </authorList>
    </citation>
    <scope>NUCLEOTIDE SEQUENCE [LARGE SCALE GENOMIC DNA]</scope>
    <source>
        <strain evidence="6 7">DSM 45267</strain>
    </source>
</reference>
<feature type="region of interest" description="Disordered" evidence="3">
    <location>
        <begin position="160"/>
        <end position="226"/>
    </location>
</feature>
<feature type="compositionally biased region" description="Low complexity" evidence="3">
    <location>
        <begin position="184"/>
        <end position="203"/>
    </location>
</feature>
<evidence type="ECO:0000256" key="2">
    <source>
        <dbReference type="ARBA" id="ARBA00022679"/>
    </source>
</evidence>
<dbReference type="Gene3D" id="3.40.50.2000">
    <property type="entry name" value="Glycogen Phosphorylase B"/>
    <property type="match status" value="2"/>
</dbReference>
<proteinExistence type="predicted"/>
<dbReference type="PANTHER" id="PTHR46401">
    <property type="entry name" value="GLYCOSYLTRANSFERASE WBBK-RELATED"/>
    <property type="match status" value="1"/>
</dbReference>
<dbReference type="Proteomes" id="UP000564573">
    <property type="component" value="Unassembled WGS sequence"/>
</dbReference>
<gene>
    <name evidence="6" type="ORF">FB384_000805</name>
</gene>
<dbReference type="GO" id="GO:0016757">
    <property type="term" value="F:glycosyltransferase activity"/>
    <property type="evidence" value="ECO:0007669"/>
    <property type="project" value="UniProtKB-KW"/>
</dbReference>
<evidence type="ECO:0000259" key="4">
    <source>
        <dbReference type="Pfam" id="PF00534"/>
    </source>
</evidence>
<dbReference type="PANTHER" id="PTHR46401:SF2">
    <property type="entry name" value="GLYCOSYLTRANSFERASE WBBK-RELATED"/>
    <property type="match status" value="1"/>
</dbReference>
<dbReference type="SUPFAM" id="SSF53756">
    <property type="entry name" value="UDP-Glycosyltransferase/glycogen phosphorylase"/>
    <property type="match status" value="1"/>
</dbReference>
<accession>A0A839XGL7</accession>
<evidence type="ECO:0000259" key="5">
    <source>
        <dbReference type="Pfam" id="PF13439"/>
    </source>
</evidence>
<dbReference type="RefSeq" id="WP_183779262.1">
    <property type="nucleotide sequence ID" value="NZ_JACIBS010000001.1"/>
</dbReference>
<dbReference type="AlphaFoldDB" id="A0A839XGL7"/>
<keyword evidence="2 6" id="KW-0808">Transferase</keyword>
<dbReference type="InterPro" id="IPR028098">
    <property type="entry name" value="Glyco_trans_4-like_N"/>
</dbReference>
<protein>
    <submittedName>
        <fullName evidence="6">Glycosyltransferase involved in cell wall biosynthesis</fullName>
    </submittedName>
</protein>
<evidence type="ECO:0000313" key="7">
    <source>
        <dbReference type="Proteomes" id="UP000564573"/>
    </source>
</evidence>
<evidence type="ECO:0000313" key="6">
    <source>
        <dbReference type="EMBL" id="MBB3661901.1"/>
    </source>
</evidence>
<dbReference type="InterPro" id="IPR001296">
    <property type="entry name" value="Glyco_trans_1"/>
</dbReference>
<keyword evidence="1" id="KW-0328">Glycosyltransferase</keyword>
<keyword evidence="7" id="KW-1185">Reference proteome</keyword>
<name>A0A839XGL7_9PSEU</name>
<comment type="caution">
    <text evidence="6">The sequence shown here is derived from an EMBL/GenBank/DDBJ whole genome shotgun (WGS) entry which is preliminary data.</text>
</comment>
<feature type="domain" description="Glycosyltransferase subfamily 4-like N-terminal" evidence="5">
    <location>
        <begin position="16"/>
        <end position="171"/>
    </location>
</feature>
<dbReference type="EMBL" id="JACIBS010000001">
    <property type="protein sequence ID" value="MBB3661901.1"/>
    <property type="molecule type" value="Genomic_DNA"/>
</dbReference>
<dbReference type="Pfam" id="PF13439">
    <property type="entry name" value="Glyco_transf_4"/>
    <property type="match status" value="1"/>
</dbReference>
<dbReference type="Pfam" id="PF00534">
    <property type="entry name" value="Glycos_transf_1"/>
    <property type="match status" value="1"/>
</dbReference>
<dbReference type="CDD" id="cd03809">
    <property type="entry name" value="GT4_MtfB-like"/>
    <property type="match status" value="1"/>
</dbReference>
<organism evidence="6 7">
    <name type="scientific">Prauserella sediminis</name>
    <dbReference type="NCBI Taxonomy" id="577680"/>
    <lineage>
        <taxon>Bacteria</taxon>
        <taxon>Bacillati</taxon>
        <taxon>Actinomycetota</taxon>
        <taxon>Actinomycetes</taxon>
        <taxon>Pseudonocardiales</taxon>
        <taxon>Pseudonocardiaceae</taxon>
        <taxon>Prauserella</taxon>
        <taxon>Prauserella salsuginis group</taxon>
    </lineage>
</organism>
<sequence>MRELTVVAEQMLAPVPGGTGRYTAELLRALAETTPDGWRVGGVVARHRDVEAARVAGVAGPRVLPVSRRVLTELWRRGIPWWPGGDAVHAPTPLAPPRAPRGRTLSVTVHDTVPWTHPETLTPRGVSWHRAAITTALRRADAVAVPTRAVADDLARHVSGPAPVHVVGHGTTTWPEPAQPEPARPASTRPASAEPALAEPALADRVSADPVSTGSEPAGSAPRPAGLPERYVLAVGTVEPRKGIDVLIRAMTGVGDAALVLAGQPGWGGLDPRRVAADAGLPPERMRVLGRLTDAELITVLRGASALAAPSLAEGFGLPVLEAMAEGVPVVHSDAPALVEVAGGAGRCVRRGDADALAAALREVLVGGEHARTLVRAGRTRARAFTWRAAAQAIWRLHTASRDELTATADA</sequence>
<feature type="domain" description="Glycosyl transferase family 1" evidence="4">
    <location>
        <begin position="229"/>
        <end position="380"/>
    </location>
</feature>
<dbReference type="GO" id="GO:0009103">
    <property type="term" value="P:lipopolysaccharide biosynthetic process"/>
    <property type="evidence" value="ECO:0007669"/>
    <property type="project" value="TreeGrafter"/>
</dbReference>